<keyword evidence="1" id="KW-1133">Transmembrane helix</keyword>
<sequence>MAELEGRVEVEVEELLDGVQLRLPDGAELRARGGRRQARRRIALSAAAVAALAGAVLWAVVPGGGDGGTDVRPAERPDDVVRLMDANELPLHEKWHWRKQGPDGAEDRGIMRIGLSDVGCAPLGTAGAPGHGGRAQVYRGDSNAVARHRLAEFHTSADTDKVVLHLRNVLDNCGMEKRGEGPDAYYTGTGTGPRSHLRVYLTHGEKWLSLVETLDDFRRSS</sequence>
<evidence type="ECO:0000256" key="1">
    <source>
        <dbReference type="SAM" id="Phobius"/>
    </source>
</evidence>
<organism evidence="2 3">
    <name type="scientific">Streptomyces venezuelae</name>
    <dbReference type="NCBI Taxonomy" id="54571"/>
    <lineage>
        <taxon>Bacteria</taxon>
        <taxon>Bacillati</taxon>
        <taxon>Actinomycetota</taxon>
        <taxon>Actinomycetes</taxon>
        <taxon>Kitasatosporales</taxon>
        <taxon>Streptomycetaceae</taxon>
        <taxon>Streptomyces</taxon>
    </lineage>
</organism>
<reference evidence="2 3" key="1">
    <citation type="submission" date="2018-05" db="EMBL/GenBank/DDBJ databases">
        <title>Streptomyces venezuelae.</title>
        <authorList>
            <person name="Kim W."/>
            <person name="Lee N."/>
            <person name="Cho B.-K."/>
        </authorList>
    </citation>
    <scope>NUCLEOTIDE SEQUENCE [LARGE SCALE GENOMIC DNA]</scope>
    <source>
        <strain evidence="2 3">ATCC 14585</strain>
    </source>
</reference>
<evidence type="ECO:0000313" key="2">
    <source>
        <dbReference type="EMBL" id="QES43630.1"/>
    </source>
</evidence>
<protein>
    <submittedName>
        <fullName evidence="2">Uncharacterized protein</fullName>
    </submittedName>
</protein>
<feature type="transmembrane region" description="Helical" evidence="1">
    <location>
        <begin position="42"/>
        <end position="61"/>
    </location>
</feature>
<keyword evidence="1" id="KW-0812">Transmembrane</keyword>
<dbReference type="EMBL" id="CP029191">
    <property type="protein sequence ID" value="QES43630.1"/>
    <property type="molecule type" value="Genomic_DNA"/>
</dbReference>
<keyword evidence="1" id="KW-0472">Membrane</keyword>
<evidence type="ECO:0000313" key="3">
    <source>
        <dbReference type="Proteomes" id="UP000324015"/>
    </source>
</evidence>
<dbReference type="RefSeq" id="WP_150186029.1">
    <property type="nucleotide sequence ID" value="NZ_CP029191.1"/>
</dbReference>
<gene>
    <name evidence="2" type="ORF">DEJ49_23925</name>
</gene>
<dbReference type="AlphaFoldDB" id="A0A5P2CMT4"/>
<accession>A0A5P2CMT4</accession>
<name>A0A5P2CMT4_STRVZ</name>
<dbReference type="Proteomes" id="UP000324015">
    <property type="component" value="Chromosome"/>
</dbReference>
<proteinExistence type="predicted"/>